<feature type="region of interest" description="Disordered" evidence="1">
    <location>
        <begin position="150"/>
        <end position="170"/>
    </location>
</feature>
<proteinExistence type="predicted"/>
<feature type="compositionally biased region" description="Polar residues" evidence="1">
    <location>
        <begin position="50"/>
        <end position="61"/>
    </location>
</feature>
<dbReference type="InterPro" id="IPR019481">
    <property type="entry name" value="TFIIIC_triple_barrel"/>
</dbReference>
<sequence length="361" mass="39532">MNARRPRKRKRDANDAQDAEPVDASTPESSTATPLSNSRNGTPAERAPNTDGTAVLTTTASAKLPEPDPDPSRPKTIQILDLDTKNPLITYDSQFYTCHWATDLGTSLYLSPPPTEAPSHAPLRSFPTFDILAKTRARLVAAPASLKPALPAPRLSNPQGLNPFHDPSDPESRDFAIDTAEGDKIFLSNKGEIKIHTPADASDAKKAQARFLERWGELKAKKGWGDPIPIKAMRSYRVPEGWEEERKRWLELEKGEKGQGAERGKSRRRQGDKFQGDEEEGEADGVGGEEGQREEQPIVVPDDVVGEDDEDDDDDDDDDEDMEVDGQEGAEQGAQATNDHPQHGVKYQPSQGVPGAGVLRF</sequence>
<evidence type="ECO:0000313" key="4">
    <source>
        <dbReference type="Proteomes" id="UP000809789"/>
    </source>
</evidence>
<evidence type="ECO:0000256" key="1">
    <source>
        <dbReference type="SAM" id="MobiDB-lite"/>
    </source>
</evidence>
<dbReference type="EMBL" id="JAESVG020000003">
    <property type="protein sequence ID" value="KAG8629510.1"/>
    <property type="molecule type" value="Genomic_DNA"/>
</dbReference>
<feature type="compositionally biased region" description="Basic and acidic residues" evidence="1">
    <location>
        <begin position="250"/>
        <end position="276"/>
    </location>
</feature>
<dbReference type="OrthoDB" id="1877767at2759"/>
<feature type="compositionally biased region" description="Basic residues" evidence="1">
    <location>
        <begin position="1"/>
        <end position="11"/>
    </location>
</feature>
<organism evidence="3 4">
    <name type="scientific">Elsinoe batatas</name>
    <dbReference type="NCBI Taxonomy" id="2601811"/>
    <lineage>
        <taxon>Eukaryota</taxon>
        <taxon>Fungi</taxon>
        <taxon>Dikarya</taxon>
        <taxon>Ascomycota</taxon>
        <taxon>Pezizomycotina</taxon>
        <taxon>Dothideomycetes</taxon>
        <taxon>Dothideomycetidae</taxon>
        <taxon>Myriangiales</taxon>
        <taxon>Elsinoaceae</taxon>
        <taxon>Elsinoe</taxon>
    </lineage>
</organism>
<protein>
    <recommendedName>
        <fullName evidence="2">Transcription factor TFIIIC triple barrel domain-containing protein</fullName>
    </recommendedName>
</protein>
<feature type="compositionally biased region" description="Polar residues" evidence="1">
    <location>
        <begin position="26"/>
        <end position="41"/>
    </location>
</feature>
<feature type="compositionally biased region" description="Acidic residues" evidence="1">
    <location>
        <begin position="304"/>
        <end position="328"/>
    </location>
</feature>
<feature type="domain" description="Transcription factor TFIIIC triple barrel" evidence="2">
    <location>
        <begin position="65"/>
        <end position="146"/>
    </location>
</feature>
<reference evidence="3" key="1">
    <citation type="submission" date="2021-07" db="EMBL/GenBank/DDBJ databases">
        <title>Elsinoe batatas strain:CRI-CJ2 Genome sequencing and assembly.</title>
        <authorList>
            <person name="Huang L."/>
        </authorList>
    </citation>
    <scope>NUCLEOTIDE SEQUENCE</scope>
    <source>
        <strain evidence="3">CRI-CJ2</strain>
    </source>
</reference>
<comment type="caution">
    <text evidence="3">The sequence shown here is derived from an EMBL/GenBank/DDBJ whole genome shotgun (WGS) entry which is preliminary data.</text>
</comment>
<feature type="region of interest" description="Disordered" evidence="1">
    <location>
        <begin position="250"/>
        <end position="361"/>
    </location>
</feature>
<dbReference type="Gene3D" id="2.60.40.4370">
    <property type="match status" value="1"/>
</dbReference>
<gene>
    <name evidence="3" type="ORF">KVT40_003375</name>
</gene>
<evidence type="ECO:0000313" key="3">
    <source>
        <dbReference type="EMBL" id="KAG8629510.1"/>
    </source>
</evidence>
<keyword evidence="4" id="KW-1185">Reference proteome</keyword>
<dbReference type="Proteomes" id="UP000809789">
    <property type="component" value="Unassembled WGS sequence"/>
</dbReference>
<accession>A0A8K0L601</accession>
<dbReference type="Pfam" id="PF10419">
    <property type="entry name" value="TFIIIC_sub6"/>
    <property type="match status" value="1"/>
</dbReference>
<evidence type="ECO:0000259" key="2">
    <source>
        <dbReference type="Pfam" id="PF10419"/>
    </source>
</evidence>
<feature type="region of interest" description="Disordered" evidence="1">
    <location>
        <begin position="1"/>
        <end position="76"/>
    </location>
</feature>
<name>A0A8K0L601_9PEZI</name>
<dbReference type="AlphaFoldDB" id="A0A8K0L601"/>